<dbReference type="InterPro" id="IPR010675">
    <property type="entry name" value="Bin3_C"/>
</dbReference>
<dbReference type="EC" id="2.1.1.-" evidence="6"/>
<comment type="similarity">
    <text evidence="1 6">Belongs to the methyltransferase superfamily.</text>
</comment>
<evidence type="ECO:0000256" key="2">
    <source>
        <dbReference type="ARBA" id="ARBA00022603"/>
    </source>
</evidence>
<proteinExistence type="inferred from homology"/>
<feature type="compositionally biased region" description="Basic and acidic residues" evidence="7">
    <location>
        <begin position="29"/>
        <end position="41"/>
    </location>
</feature>
<dbReference type="InterPro" id="IPR024160">
    <property type="entry name" value="BIN3_SAM-bd_dom"/>
</dbReference>
<gene>
    <name evidence="9" type="primary">Y17G7B.18</name>
    <name evidence="9" type="ORF">Tcan_17810</name>
</gene>
<feature type="compositionally biased region" description="Basic residues" evidence="7">
    <location>
        <begin position="131"/>
        <end position="142"/>
    </location>
</feature>
<dbReference type="GO" id="GO:0032259">
    <property type="term" value="P:methylation"/>
    <property type="evidence" value="ECO:0007669"/>
    <property type="project" value="UniProtKB-KW"/>
</dbReference>
<dbReference type="SUPFAM" id="SSF53335">
    <property type="entry name" value="S-adenosyl-L-methionine-dependent methyltransferases"/>
    <property type="match status" value="1"/>
</dbReference>
<evidence type="ECO:0000256" key="7">
    <source>
        <dbReference type="SAM" id="MobiDB-lite"/>
    </source>
</evidence>
<comment type="caution">
    <text evidence="9">The sequence shown here is derived from an EMBL/GenBank/DDBJ whole genome shotgun (WGS) entry which is preliminary data.</text>
</comment>
<evidence type="ECO:0000256" key="6">
    <source>
        <dbReference type="RuleBase" id="RU367087"/>
    </source>
</evidence>
<dbReference type="InterPro" id="IPR025714">
    <property type="entry name" value="Methyltranfer_dom"/>
</dbReference>
<dbReference type="FunFam" id="3.40.50.150:FF:000083">
    <property type="entry name" value="7SK snRNA methylphosphate capping enzyme"/>
    <property type="match status" value="1"/>
</dbReference>
<dbReference type="InterPro" id="IPR029063">
    <property type="entry name" value="SAM-dependent_MTases_sf"/>
</dbReference>
<feature type="compositionally biased region" description="Basic and acidic residues" evidence="7">
    <location>
        <begin position="563"/>
        <end position="580"/>
    </location>
</feature>
<dbReference type="GO" id="GO:0008171">
    <property type="term" value="F:O-methyltransferase activity"/>
    <property type="evidence" value="ECO:0007669"/>
    <property type="project" value="UniProtKB-UniRule"/>
</dbReference>
<keyword evidence="3 6" id="KW-0808">Transferase</keyword>
<feature type="region of interest" description="Disordered" evidence="7">
    <location>
        <begin position="1"/>
        <end position="63"/>
    </location>
</feature>
<keyword evidence="4 5" id="KW-0949">S-adenosyl-L-methionine</keyword>
<keyword evidence="2 6" id="KW-0489">Methyltransferase</keyword>
<evidence type="ECO:0000313" key="10">
    <source>
        <dbReference type="Proteomes" id="UP000031036"/>
    </source>
</evidence>
<feature type="compositionally biased region" description="Polar residues" evidence="7">
    <location>
        <begin position="1"/>
        <end position="13"/>
    </location>
</feature>
<reference evidence="9 10" key="1">
    <citation type="submission" date="2014-11" db="EMBL/GenBank/DDBJ databases">
        <title>Genetic blueprint of the zoonotic pathogen Toxocara canis.</title>
        <authorList>
            <person name="Zhu X.-Q."/>
            <person name="Korhonen P.K."/>
            <person name="Cai H."/>
            <person name="Young N.D."/>
            <person name="Nejsum P."/>
            <person name="von Samson-Himmelstjerna G."/>
            <person name="Boag P.R."/>
            <person name="Tan P."/>
            <person name="Li Q."/>
            <person name="Min J."/>
            <person name="Yang Y."/>
            <person name="Wang X."/>
            <person name="Fang X."/>
            <person name="Hall R.S."/>
            <person name="Hofmann A."/>
            <person name="Sternberg P.W."/>
            <person name="Jex A.R."/>
            <person name="Gasser R.B."/>
        </authorList>
    </citation>
    <scope>NUCLEOTIDE SEQUENCE [LARGE SCALE GENOMIC DNA]</scope>
    <source>
        <strain evidence="9">PN_DK_2014</strain>
    </source>
</reference>
<protein>
    <recommendedName>
        <fullName evidence="6">RNA methyltransferase</fullName>
        <ecNumber evidence="6">2.1.1.-</ecNumber>
    </recommendedName>
</protein>
<dbReference type="InterPro" id="IPR039772">
    <property type="entry name" value="Bin3-like"/>
</dbReference>
<dbReference type="OMA" id="KGQNRDA"/>
<sequence length="593" mass="66438">MSDSVLDTMSSATKECAGGGSSESGITGERPKDGDVGEQQRGKRSQRSSRGRRGGGSGAFRRRYTGDAASWGAKRRRCGDVGEMPFLHGGNIKDPLNLESVKPVDEAEIMKPLEVIIPKNMHDPLNLRSITKNRNKRKRKNSKQGECVESPTGMEDEQRRRSNTFVAFGDHRQSSDAIVSPVPVSVVRKFSAAVAGNVQRQRGHKGDGSWKRYCEPSGTLTPASYPHVSATATSSSALTSQRMQEPGKPVVTVCEQPSSNAAVEQRKPVDAQEQGQKMKQKERFRYGNFNRYYGTRLEDGGARDPRLFVLKKEWFKKKAVLDVGCNAGYITLSIAKDFEPRRILGIDIDEHLVGVARKNIRHYCDNDTAMSGSFPASFARRYGPISVHSTKFSTKFPDNVWFRRENYVLDNDECLNQVCEEFDVILALSITKWVHLNWGDAGLKRFFRRAFLQLRPGGLFILEPQAFDSYKKRARMTPEVQETFKSIQFLPDAFQEFLLCEVGFESCEHLEAPKAKSKGFQRPIQVYHKQAPKFVCSAAKTAKCLRFTEGANNEYVQRSSEQTGHETEGSQTVHNDDRKGTSCRTNESNSISS</sequence>
<dbReference type="EMBL" id="JPKZ01000646">
    <property type="protein sequence ID" value="KHN86064.1"/>
    <property type="molecule type" value="Genomic_DNA"/>
</dbReference>
<feature type="domain" description="Bin3-type SAM" evidence="8">
    <location>
        <begin position="304"/>
        <end position="532"/>
    </location>
</feature>
<evidence type="ECO:0000259" key="8">
    <source>
        <dbReference type="PROSITE" id="PS51515"/>
    </source>
</evidence>
<organism evidence="9 10">
    <name type="scientific">Toxocara canis</name>
    <name type="common">Canine roundworm</name>
    <dbReference type="NCBI Taxonomy" id="6265"/>
    <lineage>
        <taxon>Eukaryota</taxon>
        <taxon>Metazoa</taxon>
        <taxon>Ecdysozoa</taxon>
        <taxon>Nematoda</taxon>
        <taxon>Chromadorea</taxon>
        <taxon>Rhabditida</taxon>
        <taxon>Spirurina</taxon>
        <taxon>Ascaridomorpha</taxon>
        <taxon>Ascaridoidea</taxon>
        <taxon>Toxocaridae</taxon>
        <taxon>Toxocara</taxon>
    </lineage>
</organism>
<feature type="compositionally biased region" description="Polar residues" evidence="7">
    <location>
        <begin position="582"/>
        <end position="593"/>
    </location>
</feature>
<dbReference type="PROSITE" id="PS51515">
    <property type="entry name" value="BIN3_SAM"/>
    <property type="match status" value="1"/>
</dbReference>
<dbReference type="Proteomes" id="UP000031036">
    <property type="component" value="Unassembled WGS sequence"/>
</dbReference>
<accession>A0A0B2VXA0</accession>
<dbReference type="CDD" id="cd02440">
    <property type="entry name" value="AdoMet_MTases"/>
    <property type="match status" value="1"/>
</dbReference>
<dbReference type="PANTHER" id="PTHR12315:SF0">
    <property type="entry name" value="7SK SNRNA METHYLPHOSPHATE CAPPING ENZYME"/>
    <property type="match status" value="1"/>
</dbReference>
<feature type="compositionally biased region" description="Basic residues" evidence="7">
    <location>
        <begin position="42"/>
        <end position="53"/>
    </location>
</feature>
<dbReference type="AlphaFoldDB" id="A0A0B2VXA0"/>
<dbReference type="STRING" id="6265.A0A0B2VXA0"/>
<dbReference type="GO" id="GO:0040031">
    <property type="term" value="P:snRNA modification"/>
    <property type="evidence" value="ECO:0007669"/>
    <property type="project" value="TreeGrafter"/>
</dbReference>
<dbReference type="Pfam" id="PF13847">
    <property type="entry name" value="Methyltransf_31"/>
    <property type="match status" value="1"/>
</dbReference>
<feature type="region of interest" description="Disordered" evidence="7">
    <location>
        <begin position="128"/>
        <end position="160"/>
    </location>
</feature>
<dbReference type="Gene3D" id="3.40.50.150">
    <property type="entry name" value="Vaccinia Virus protein VP39"/>
    <property type="match status" value="1"/>
</dbReference>
<dbReference type="GO" id="GO:0017069">
    <property type="term" value="F:snRNA binding"/>
    <property type="evidence" value="ECO:0007669"/>
    <property type="project" value="TreeGrafter"/>
</dbReference>
<evidence type="ECO:0000313" key="9">
    <source>
        <dbReference type="EMBL" id="KHN86064.1"/>
    </source>
</evidence>
<evidence type="ECO:0000256" key="5">
    <source>
        <dbReference type="PROSITE-ProRule" id="PRU00848"/>
    </source>
</evidence>
<evidence type="ECO:0000256" key="3">
    <source>
        <dbReference type="ARBA" id="ARBA00022679"/>
    </source>
</evidence>
<evidence type="ECO:0000256" key="4">
    <source>
        <dbReference type="ARBA" id="ARBA00022691"/>
    </source>
</evidence>
<keyword evidence="10" id="KW-1185">Reference proteome</keyword>
<dbReference type="PANTHER" id="PTHR12315">
    <property type="entry name" value="BICOID-INTERACTING PROTEIN RELATED"/>
    <property type="match status" value="1"/>
</dbReference>
<dbReference type="OrthoDB" id="10017101at2759"/>
<dbReference type="Pfam" id="PF06859">
    <property type="entry name" value="Bin3"/>
    <property type="match status" value="1"/>
</dbReference>
<feature type="region of interest" description="Disordered" evidence="7">
    <location>
        <begin position="258"/>
        <end position="279"/>
    </location>
</feature>
<dbReference type="GO" id="GO:0008173">
    <property type="term" value="F:RNA methyltransferase activity"/>
    <property type="evidence" value="ECO:0007669"/>
    <property type="project" value="UniProtKB-UniRule"/>
</dbReference>
<name>A0A0B2VXA0_TOXCA</name>
<evidence type="ECO:0000256" key="1">
    <source>
        <dbReference type="ARBA" id="ARBA00008361"/>
    </source>
</evidence>
<feature type="region of interest" description="Disordered" evidence="7">
    <location>
        <begin position="555"/>
        <end position="593"/>
    </location>
</feature>